<keyword evidence="5 6" id="KW-0472">Membrane</keyword>
<keyword evidence="2" id="KW-1003">Cell membrane</keyword>
<keyword evidence="4 6" id="KW-1133">Transmembrane helix</keyword>
<dbReference type="EMBL" id="PDTI01000024">
    <property type="protein sequence ID" value="PIE62970.1"/>
    <property type="molecule type" value="Genomic_DNA"/>
</dbReference>
<name>A0A2G6MSQ8_9BACT</name>
<dbReference type="InterPro" id="IPR005598">
    <property type="entry name" value="ATP_synth_I"/>
</dbReference>
<evidence type="ECO:0000256" key="6">
    <source>
        <dbReference type="SAM" id="Phobius"/>
    </source>
</evidence>
<sequence length="133" mass="14560">MDELEKIVDFITRTNWILFLGSSLAALILAPPKVYLGIFLGGLIVTINFHVLKNTVDKNLNPKRVLEKGKSLIGALLVKYYLRFALTAVIIFLLIVNRSVHPAGLLAGLSVVVASTFVAAAIELTKIIFREAV</sequence>
<feature type="transmembrane region" description="Helical" evidence="6">
    <location>
        <begin position="7"/>
        <end position="28"/>
    </location>
</feature>
<keyword evidence="3 6" id="KW-0812">Transmembrane</keyword>
<dbReference type="Proteomes" id="UP000231203">
    <property type="component" value="Unassembled WGS sequence"/>
</dbReference>
<evidence type="ECO:0000256" key="3">
    <source>
        <dbReference type="ARBA" id="ARBA00022692"/>
    </source>
</evidence>
<organism evidence="7 8">
    <name type="scientific">Desulfobacter postgatei</name>
    <dbReference type="NCBI Taxonomy" id="2293"/>
    <lineage>
        <taxon>Bacteria</taxon>
        <taxon>Pseudomonadati</taxon>
        <taxon>Thermodesulfobacteriota</taxon>
        <taxon>Desulfobacteria</taxon>
        <taxon>Desulfobacterales</taxon>
        <taxon>Desulfobacteraceae</taxon>
        <taxon>Desulfobacter</taxon>
    </lineage>
</organism>
<evidence type="ECO:0000313" key="8">
    <source>
        <dbReference type="Proteomes" id="UP000231203"/>
    </source>
</evidence>
<dbReference type="Pfam" id="PF03899">
    <property type="entry name" value="ATP-synt_I"/>
    <property type="match status" value="1"/>
</dbReference>
<protein>
    <recommendedName>
        <fullName evidence="9">ATP synthase subunit I</fullName>
    </recommendedName>
</protein>
<dbReference type="GO" id="GO:0005886">
    <property type="term" value="C:plasma membrane"/>
    <property type="evidence" value="ECO:0007669"/>
    <property type="project" value="UniProtKB-SubCell"/>
</dbReference>
<comment type="subcellular location">
    <subcellularLocation>
        <location evidence="1">Cell membrane</location>
        <topology evidence="1">Multi-pass membrane protein</topology>
    </subcellularLocation>
</comment>
<gene>
    <name evidence="7" type="ORF">CSA25_02660</name>
</gene>
<feature type="transmembrane region" description="Helical" evidence="6">
    <location>
        <begin position="72"/>
        <end position="96"/>
    </location>
</feature>
<evidence type="ECO:0008006" key="9">
    <source>
        <dbReference type="Google" id="ProtNLM"/>
    </source>
</evidence>
<feature type="transmembrane region" description="Helical" evidence="6">
    <location>
        <begin position="102"/>
        <end position="122"/>
    </location>
</feature>
<evidence type="ECO:0000256" key="4">
    <source>
        <dbReference type="ARBA" id="ARBA00022989"/>
    </source>
</evidence>
<accession>A0A2G6MSQ8</accession>
<evidence type="ECO:0000256" key="1">
    <source>
        <dbReference type="ARBA" id="ARBA00004651"/>
    </source>
</evidence>
<feature type="transmembrane region" description="Helical" evidence="6">
    <location>
        <begin position="34"/>
        <end position="52"/>
    </location>
</feature>
<comment type="caution">
    <text evidence="7">The sequence shown here is derived from an EMBL/GenBank/DDBJ whole genome shotgun (WGS) entry which is preliminary data.</text>
</comment>
<reference evidence="7 8" key="1">
    <citation type="submission" date="2017-10" db="EMBL/GenBank/DDBJ databases">
        <title>Novel microbial diversity and functional potential in the marine mammal oral microbiome.</title>
        <authorList>
            <person name="Dudek N.K."/>
            <person name="Sun C.L."/>
            <person name="Burstein D."/>
            <person name="Kantor R.S."/>
            <person name="Aliaga Goltsman D.S."/>
            <person name="Bik E.M."/>
            <person name="Thomas B.C."/>
            <person name="Banfield J.F."/>
            <person name="Relman D.A."/>
        </authorList>
    </citation>
    <scope>NUCLEOTIDE SEQUENCE [LARGE SCALE GENOMIC DNA]</scope>
    <source>
        <strain evidence="7">DOLJORAL78_47_202</strain>
    </source>
</reference>
<dbReference type="AlphaFoldDB" id="A0A2G6MSQ8"/>
<proteinExistence type="predicted"/>
<evidence type="ECO:0000256" key="5">
    <source>
        <dbReference type="ARBA" id="ARBA00023136"/>
    </source>
</evidence>
<evidence type="ECO:0000313" key="7">
    <source>
        <dbReference type="EMBL" id="PIE62970.1"/>
    </source>
</evidence>
<evidence type="ECO:0000256" key="2">
    <source>
        <dbReference type="ARBA" id="ARBA00022475"/>
    </source>
</evidence>